<dbReference type="AlphaFoldDB" id="A0A8H7SPP4"/>
<evidence type="ECO:0000313" key="1">
    <source>
        <dbReference type="EMBL" id="KAG2232275.1"/>
    </source>
</evidence>
<name>A0A8H7SPP4_9FUNG</name>
<gene>
    <name evidence="1" type="ORF">INT48_001560</name>
</gene>
<organism evidence="1 2">
    <name type="scientific">Thamnidium elegans</name>
    <dbReference type="NCBI Taxonomy" id="101142"/>
    <lineage>
        <taxon>Eukaryota</taxon>
        <taxon>Fungi</taxon>
        <taxon>Fungi incertae sedis</taxon>
        <taxon>Mucoromycota</taxon>
        <taxon>Mucoromycotina</taxon>
        <taxon>Mucoromycetes</taxon>
        <taxon>Mucorales</taxon>
        <taxon>Mucorineae</taxon>
        <taxon>Mucoraceae</taxon>
        <taxon>Thamnidium</taxon>
    </lineage>
</organism>
<comment type="caution">
    <text evidence="1">The sequence shown here is derived from an EMBL/GenBank/DDBJ whole genome shotgun (WGS) entry which is preliminary data.</text>
</comment>
<proteinExistence type="predicted"/>
<sequence length="364" mass="42294">MVKLKERISHLTDDMKKKGCSVEEIKLAIKNYVTSPVTQLKLAVSPKDINQIPKEFLDQKAIQHVNSFIPSYPKNYKFKKVSIYYDAIANLVKHLKAYFKLAEICESYKFKLFQCLPLRNTLIPSYMTIDTIILNNQILKDSKRSKLDKSSIWGKVVNISNEALKDQGPNKSIEFRGTIMTDGVGELIVKQKFETSKSSISGPKINVVKEDFQNQKAKELKSTKFRKLHQRFKPTSIQECENKISQYSSSGVNADTYVEYLKVRTQVSPLLEEYYGNEDVEKNQRQDNLIPFRKMKLSSYINQIQADKRLSKNLRKKFGNDCILILGNWSACHTKFQEPIRGKGMRKMLRKERFQVYLLDEYKT</sequence>
<dbReference type="EMBL" id="JAEPRE010000117">
    <property type="protein sequence ID" value="KAG2232275.1"/>
    <property type="molecule type" value="Genomic_DNA"/>
</dbReference>
<keyword evidence="2" id="KW-1185">Reference proteome</keyword>
<evidence type="ECO:0000313" key="2">
    <source>
        <dbReference type="Proteomes" id="UP000613177"/>
    </source>
</evidence>
<accession>A0A8H7SPP4</accession>
<protein>
    <submittedName>
        <fullName evidence="1">Uncharacterized protein</fullName>
    </submittedName>
</protein>
<reference evidence="1" key="1">
    <citation type="submission" date="2021-01" db="EMBL/GenBank/DDBJ databases">
        <title>Metabolic potential, ecology and presence of endohyphal bacteria is reflected in genomic diversity of Mucoromycotina.</title>
        <authorList>
            <person name="Muszewska A."/>
            <person name="Okrasinska A."/>
            <person name="Steczkiewicz K."/>
            <person name="Drgas O."/>
            <person name="Orlowska M."/>
            <person name="Perlinska-Lenart U."/>
            <person name="Aleksandrzak-Piekarczyk T."/>
            <person name="Szatraj K."/>
            <person name="Zielenkiewicz U."/>
            <person name="Pilsyk S."/>
            <person name="Malc E."/>
            <person name="Mieczkowski P."/>
            <person name="Kruszewska J.S."/>
            <person name="Biernat P."/>
            <person name="Pawlowska J."/>
        </authorList>
    </citation>
    <scope>NUCLEOTIDE SEQUENCE</scope>
    <source>
        <strain evidence="1">WA0000018081</strain>
    </source>
</reference>
<dbReference type="Proteomes" id="UP000613177">
    <property type="component" value="Unassembled WGS sequence"/>
</dbReference>